<dbReference type="EMBL" id="LRPU01000115">
    <property type="protein sequence ID" value="KXA09928.1"/>
    <property type="molecule type" value="Genomic_DNA"/>
</dbReference>
<protein>
    <recommendedName>
        <fullName evidence="4">Transposase</fullName>
    </recommendedName>
</protein>
<sequence>MGNKNPNTTEIIRLKKQESDLKKQAVLSVLKELELLDDALRNPISKAEICRRAGVSKTFLYTYKDELLDPINKAINKQNKKMKVISQKQTFTETSKDRVIESLKRRIQSLEDENKKLKNDNAILLGKLAQK</sequence>
<dbReference type="RefSeq" id="WP_060796238.1">
    <property type="nucleotide sequence ID" value="NZ_KQ956253.1"/>
</dbReference>
<gene>
    <name evidence="2" type="ORF">HMPREF3222_02248</name>
</gene>
<keyword evidence="1" id="KW-0175">Coiled coil</keyword>
<dbReference type="Pfam" id="PF19776">
    <property type="entry name" value="DUF6262"/>
    <property type="match status" value="1"/>
</dbReference>
<dbReference type="Proteomes" id="UP000070646">
    <property type="component" value="Unassembled WGS sequence"/>
</dbReference>
<dbReference type="InterPro" id="IPR046229">
    <property type="entry name" value="TnpC-like"/>
</dbReference>
<name>A0A133N0U8_CLOPF</name>
<dbReference type="AlphaFoldDB" id="A0A133N0U8"/>
<evidence type="ECO:0000313" key="3">
    <source>
        <dbReference type="Proteomes" id="UP000070646"/>
    </source>
</evidence>
<organism evidence="2 3">
    <name type="scientific">Clostridium perfringens</name>
    <dbReference type="NCBI Taxonomy" id="1502"/>
    <lineage>
        <taxon>Bacteria</taxon>
        <taxon>Bacillati</taxon>
        <taxon>Bacillota</taxon>
        <taxon>Clostridia</taxon>
        <taxon>Eubacteriales</taxon>
        <taxon>Clostridiaceae</taxon>
        <taxon>Clostridium</taxon>
    </lineage>
</organism>
<reference evidence="2 3" key="1">
    <citation type="submission" date="2016-01" db="EMBL/GenBank/DDBJ databases">
        <authorList>
            <person name="Oliw E.H."/>
        </authorList>
    </citation>
    <scope>NUCLEOTIDE SEQUENCE [LARGE SCALE GENOMIC DNA]</scope>
    <source>
        <strain evidence="2 3">MJR7757A</strain>
    </source>
</reference>
<evidence type="ECO:0008006" key="4">
    <source>
        <dbReference type="Google" id="ProtNLM"/>
    </source>
</evidence>
<dbReference type="PATRIC" id="fig|1502.174.peg.2263"/>
<evidence type="ECO:0000256" key="1">
    <source>
        <dbReference type="SAM" id="Coils"/>
    </source>
</evidence>
<proteinExistence type="predicted"/>
<evidence type="ECO:0000313" key="2">
    <source>
        <dbReference type="EMBL" id="KXA09928.1"/>
    </source>
</evidence>
<accession>A0A133N0U8</accession>
<feature type="coiled-coil region" evidence="1">
    <location>
        <begin position="93"/>
        <end position="127"/>
    </location>
</feature>
<comment type="caution">
    <text evidence="2">The sequence shown here is derived from an EMBL/GenBank/DDBJ whole genome shotgun (WGS) entry which is preliminary data.</text>
</comment>